<evidence type="ECO:0000256" key="1">
    <source>
        <dbReference type="ARBA" id="ARBA00022490"/>
    </source>
</evidence>
<keyword evidence="5 9" id="KW-0863">Zinc-finger</keyword>
<dbReference type="Pfam" id="PF00226">
    <property type="entry name" value="DnaJ"/>
    <property type="match status" value="1"/>
</dbReference>
<dbReference type="InterPro" id="IPR036410">
    <property type="entry name" value="HSP_DnaJ_Cys-rich_dom_sf"/>
</dbReference>
<dbReference type="Gene3D" id="2.60.260.20">
    <property type="entry name" value="Urease metallochaperone UreE, N-terminal domain"/>
    <property type="match status" value="2"/>
</dbReference>
<name>A0A6I8M7E4_9FUSO</name>
<sequence>MAKKDYYEVLELNRGASKDEIKKAYRKLSKKYHPDLNQDNKKEAEAKFKEISEAYEVLSDDNKKQMYDSYGHAAFENGNMGGQGFSGFNGFDGSSFDFSDIFSSFFGGSSSSYESRNYERVVRGKDLEYRINLKLKDIVSDYEAKVSYTRKGKCSVCDGTGAKNKEFVTCNVCSGRGYVTKVRNSIFGQVQQTEECNNCMASGKVAKEKCSNCQGLAYVEEKIEKTFKIPSGIEDQTRMRVRSLGNYPQGGGEFGDLYLRINVEEDKMFKRNGLDIHLEVPVKFTDAILGKEIEIPTLYGKEKYKLEEGTQTNTKTTLRSKGLNFRGNVGSQIVTFKVELPVGLNQEQKKLVEKLEKSLNQKNYTEQHSFFSFLKNLFV</sequence>
<feature type="binding site" evidence="9">
    <location>
        <position position="199"/>
    </location>
    <ligand>
        <name>Zn(2+)</name>
        <dbReference type="ChEBI" id="CHEBI:29105"/>
        <label>2</label>
    </ligand>
</feature>
<feature type="binding site" evidence="9">
    <location>
        <position position="154"/>
    </location>
    <ligand>
        <name>Zn(2+)</name>
        <dbReference type="ChEBI" id="CHEBI:29105"/>
        <label>1</label>
    </ligand>
</feature>
<dbReference type="Pfam" id="PF00684">
    <property type="entry name" value="DnaJ_CXXCXGXG"/>
    <property type="match status" value="1"/>
</dbReference>
<keyword evidence="2 9" id="KW-0235">DNA replication</keyword>
<evidence type="ECO:0000256" key="7">
    <source>
        <dbReference type="ARBA" id="ARBA00023016"/>
    </source>
</evidence>
<keyword evidence="3 9" id="KW-0479">Metal-binding</keyword>
<dbReference type="CDD" id="cd10719">
    <property type="entry name" value="DnaJ_zf"/>
    <property type="match status" value="1"/>
</dbReference>
<keyword evidence="4 9" id="KW-0677">Repeat</keyword>
<dbReference type="PROSITE" id="PS00636">
    <property type="entry name" value="DNAJ_1"/>
    <property type="match status" value="1"/>
</dbReference>
<evidence type="ECO:0000313" key="13">
    <source>
        <dbReference type="EMBL" id="VWL85816.1"/>
    </source>
</evidence>
<dbReference type="InterPro" id="IPR001623">
    <property type="entry name" value="DnaJ_domain"/>
</dbReference>
<keyword evidence="14" id="KW-1185">Reference proteome</keyword>
<dbReference type="InterPro" id="IPR012724">
    <property type="entry name" value="DnaJ"/>
</dbReference>
<dbReference type="AlphaFoldDB" id="A0A6I8M7E4"/>
<comment type="caution">
    <text evidence="9">Lacks conserved residue(s) required for the propagation of feature annotation.</text>
</comment>
<dbReference type="FunFam" id="2.60.260.20:FF:000005">
    <property type="entry name" value="Chaperone protein dnaJ 1, mitochondrial"/>
    <property type="match status" value="1"/>
</dbReference>
<evidence type="ECO:0000259" key="12">
    <source>
        <dbReference type="PROSITE" id="PS51188"/>
    </source>
</evidence>
<feature type="binding site" evidence="9">
    <location>
        <position position="196"/>
    </location>
    <ligand>
        <name>Zn(2+)</name>
        <dbReference type="ChEBI" id="CHEBI:29105"/>
        <label>2</label>
    </ligand>
</feature>
<dbReference type="SUPFAM" id="SSF46565">
    <property type="entry name" value="Chaperone J-domain"/>
    <property type="match status" value="1"/>
</dbReference>
<evidence type="ECO:0000256" key="6">
    <source>
        <dbReference type="ARBA" id="ARBA00022833"/>
    </source>
</evidence>
<feature type="domain" description="CR-type" evidence="12">
    <location>
        <begin position="141"/>
        <end position="222"/>
    </location>
</feature>
<dbReference type="PROSITE" id="PS50076">
    <property type="entry name" value="DNAJ_2"/>
    <property type="match status" value="1"/>
</dbReference>
<dbReference type="Gene3D" id="1.10.287.110">
    <property type="entry name" value="DnaJ domain"/>
    <property type="match status" value="1"/>
</dbReference>
<feature type="binding site" evidence="9">
    <location>
        <position position="210"/>
    </location>
    <ligand>
        <name>Zn(2+)</name>
        <dbReference type="ChEBI" id="CHEBI:29105"/>
        <label>1</label>
    </ligand>
</feature>
<dbReference type="FunFam" id="2.10.230.10:FF:000001">
    <property type="entry name" value="DnaJ subfamily A member 2"/>
    <property type="match status" value="1"/>
</dbReference>
<dbReference type="InterPro" id="IPR002939">
    <property type="entry name" value="DnaJ_C"/>
</dbReference>
<dbReference type="Proteomes" id="UP000419017">
    <property type="component" value="Unassembled WGS sequence"/>
</dbReference>
<dbReference type="SUPFAM" id="SSF57938">
    <property type="entry name" value="DnaJ/Hsp40 cysteine-rich domain"/>
    <property type="match status" value="1"/>
</dbReference>
<dbReference type="PRINTS" id="PR00625">
    <property type="entry name" value="JDOMAIN"/>
</dbReference>
<dbReference type="PROSITE" id="PS51188">
    <property type="entry name" value="ZF_CR"/>
    <property type="match status" value="1"/>
</dbReference>
<dbReference type="NCBIfam" id="NF008035">
    <property type="entry name" value="PRK10767.1"/>
    <property type="match status" value="1"/>
</dbReference>
<dbReference type="GO" id="GO:0009408">
    <property type="term" value="P:response to heat"/>
    <property type="evidence" value="ECO:0007669"/>
    <property type="project" value="InterPro"/>
</dbReference>
<evidence type="ECO:0000256" key="2">
    <source>
        <dbReference type="ARBA" id="ARBA00022705"/>
    </source>
</evidence>
<dbReference type="SUPFAM" id="SSF49493">
    <property type="entry name" value="HSP40/DnaJ peptide-binding domain"/>
    <property type="match status" value="2"/>
</dbReference>
<protein>
    <recommendedName>
        <fullName evidence="9">Chaperone protein DnaJ</fullName>
    </recommendedName>
</protein>
<evidence type="ECO:0000313" key="14">
    <source>
        <dbReference type="Proteomes" id="UP000419017"/>
    </source>
</evidence>
<dbReference type="PANTHER" id="PTHR43096">
    <property type="entry name" value="DNAJ HOMOLOG 1, MITOCHONDRIAL-RELATED"/>
    <property type="match status" value="1"/>
</dbReference>
<feature type="domain" description="J" evidence="11">
    <location>
        <begin position="5"/>
        <end position="71"/>
    </location>
</feature>
<keyword evidence="8 9" id="KW-0143">Chaperone</keyword>
<comment type="cofactor">
    <cofactor evidence="9">
        <name>Zn(2+)</name>
        <dbReference type="ChEBI" id="CHEBI:29105"/>
    </cofactor>
    <text evidence="9">Binds 2 Zn(2+) ions per monomer.</text>
</comment>
<dbReference type="GO" id="GO:0031072">
    <property type="term" value="F:heat shock protein binding"/>
    <property type="evidence" value="ECO:0007669"/>
    <property type="project" value="InterPro"/>
</dbReference>
<dbReference type="SMART" id="SM00271">
    <property type="entry name" value="DnaJ"/>
    <property type="match status" value="1"/>
</dbReference>
<dbReference type="GO" id="GO:0005524">
    <property type="term" value="F:ATP binding"/>
    <property type="evidence" value="ECO:0007669"/>
    <property type="project" value="InterPro"/>
</dbReference>
<dbReference type="FunFam" id="1.10.287.110:FF:000031">
    <property type="entry name" value="Molecular chaperone DnaJ"/>
    <property type="match status" value="1"/>
</dbReference>
<keyword evidence="1 9" id="KW-0963">Cytoplasm</keyword>
<dbReference type="RefSeq" id="WP_156683785.1">
    <property type="nucleotide sequence ID" value="NZ_CABWIB010000001.1"/>
</dbReference>
<dbReference type="GO" id="GO:0005737">
    <property type="term" value="C:cytoplasm"/>
    <property type="evidence" value="ECO:0007669"/>
    <property type="project" value="UniProtKB-SubCell"/>
</dbReference>
<feature type="binding site" evidence="9">
    <location>
        <position position="213"/>
    </location>
    <ligand>
        <name>Zn(2+)</name>
        <dbReference type="ChEBI" id="CHEBI:29105"/>
        <label>1</label>
    </ligand>
</feature>
<evidence type="ECO:0000256" key="8">
    <source>
        <dbReference type="ARBA" id="ARBA00023186"/>
    </source>
</evidence>
<dbReference type="EMBL" id="CABWIB010000001">
    <property type="protein sequence ID" value="VWL85816.1"/>
    <property type="molecule type" value="Genomic_DNA"/>
</dbReference>
<accession>A0A6I8M7E4</accession>
<comment type="domain">
    <text evidence="9">The J domain is necessary and sufficient to stimulate DnaK ATPase activity. Zinc center 1 plays an important role in the autonomous, DnaK-independent chaperone activity of DnaJ. Zinc center 2 is essential for interaction with DnaK and for DnaJ activity.</text>
</comment>
<dbReference type="GO" id="GO:0042026">
    <property type="term" value="P:protein refolding"/>
    <property type="evidence" value="ECO:0007669"/>
    <property type="project" value="TreeGrafter"/>
</dbReference>
<dbReference type="Gene3D" id="2.10.230.10">
    <property type="entry name" value="Heat shock protein DnaJ, cysteine-rich domain"/>
    <property type="match status" value="1"/>
</dbReference>
<evidence type="ECO:0000256" key="4">
    <source>
        <dbReference type="ARBA" id="ARBA00022737"/>
    </source>
</evidence>
<dbReference type="PANTHER" id="PTHR43096:SF52">
    <property type="entry name" value="DNAJ HOMOLOG 1, MITOCHONDRIAL-RELATED"/>
    <property type="match status" value="1"/>
</dbReference>
<reference evidence="13 14" key="1">
    <citation type="submission" date="2019-10" db="EMBL/GenBank/DDBJ databases">
        <authorList>
            <person name="Blom J."/>
        </authorList>
    </citation>
    <scope>NUCLEOTIDE SEQUENCE [LARGE SCALE GENOMIC DNA]</scope>
    <source>
        <strain evidence="13 14">ES3154-GLU</strain>
    </source>
</reference>
<comment type="similarity">
    <text evidence="9">Belongs to the DnaJ family.</text>
</comment>
<feature type="binding site" evidence="9">
    <location>
        <position position="173"/>
    </location>
    <ligand>
        <name>Zn(2+)</name>
        <dbReference type="ChEBI" id="CHEBI:29105"/>
        <label>2</label>
    </ligand>
</feature>
<keyword evidence="6 9" id="KW-0862">Zinc</keyword>
<keyword evidence="7 9" id="KW-0346">Stress response</keyword>
<dbReference type="InterPro" id="IPR001305">
    <property type="entry name" value="HSP_DnaJ_Cys-rich_dom"/>
</dbReference>
<feature type="binding site" evidence="9">
    <location>
        <position position="170"/>
    </location>
    <ligand>
        <name>Zn(2+)</name>
        <dbReference type="ChEBI" id="CHEBI:29105"/>
        <label>2</label>
    </ligand>
</feature>
<comment type="subcellular location">
    <subcellularLocation>
        <location evidence="9">Cytoplasm</location>
    </subcellularLocation>
</comment>
<dbReference type="InterPro" id="IPR008971">
    <property type="entry name" value="HSP40/DnaJ_pept-bd"/>
</dbReference>
<dbReference type="GO" id="GO:0006260">
    <property type="term" value="P:DNA replication"/>
    <property type="evidence" value="ECO:0007669"/>
    <property type="project" value="UniProtKB-KW"/>
</dbReference>
<proteinExistence type="inferred from homology"/>
<dbReference type="HAMAP" id="MF_01152">
    <property type="entry name" value="DnaJ"/>
    <property type="match status" value="1"/>
</dbReference>
<dbReference type="GO" id="GO:0008270">
    <property type="term" value="F:zinc ion binding"/>
    <property type="evidence" value="ECO:0007669"/>
    <property type="project" value="UniProtKB-UniRule"/>
</dbReference>
<dbReference type="GO" id="GO:0051082">
    <property type="term" value="F:unfolded protein binding"/>
    <property type="evidence" value="ECO:0007669"/>
    <property type="project" value="UniProtKB-UniRule"/>
</dbReference>
<evidence type="ECO:0000256" key="9">
    <source>
        <dbReference type="HAMAP-Rule" id="MF_01152"/>
    </source>
</evidence>
<dbReference type="InterPro" id="IPR036869">
    <property type="entry name" value="J_dom_sf"/>
</dbReference>
<dbReference type="Pfam" id="PF01556">
    <property type="entry name" value="DnaJ_C"/>
    <property type="match status" value="1"/>
</dbReference>
<evidence type="ECO:0000259" key="11">
    <source>
        <dbReference type="PROSITE" id="PS50076"/>
    </source>
</evidence>
<feature type="zinc finger region" description="CR-type" evidence="10">
    <location>
        <begin position="141"/>
        <end position="222"/>
    </location>
</feature>
<organism evidence="13 14">
    <name type="scientific">Oceanivirga miroungae</name>
    <dbReference type="NCBI Taxonomy" id="1130046"/>
    <lineage>
        <taxon>Bacteria</taxon>
        <taxon>Fusobacteriati</taxon>
        <taxon>Fusobacteriota</taxon>
        <taxon>Fusobacteriia</taxon>
        <taxon>Fusobacteriales</taxon>
        <taxon>Leptotrichiaceae</taxon>
        <taxon>Oceanivirga</taxon>
    </lineage>
</organism>
<comment type="function">
    <text evidence="9">Participates actively in the response to hyperosmotic and heat shock by preventing the aggregation of stress-denatured proteins and by disaggregating proteins, also in an autonomous, DnaK-independent fashion. Unfolded proteins bind initially to DnaJ; upon interaction with the DnaJ-bound protein, DnaK hydrolyzes its bound ATP, resulting in the formation of a stable complex. GrpE releases ADP from DnaK; ATP binding to DnaK triggers the release of the substrate protein, thus completing the reaction cycle. Several rounds of ATP-dependent interactions between DnaJ, DnaK and GrpE are required for fully efficient folding. Also involved, together with DnaK and GrpE, in the DNA replication of plasmids through activation of initiation proteins.</text>
</comment>
<evidence type="ECO:0000256" key="3">
    <source>
        <dbReference type="ARBA" id="ARBA00022723"/>
    </source>
</evidence>
<feature type="binding site" evidence="9">
    <location>
        <position position="157"/>
    </location>
    <ligand>
        <name>Zn(2+)</name>
        <dbReference type="ChEBI" id="CHEBI:29105"/>
        <label>1</label>
    </ligand>
</feature>
<comment type="subunit">
    <text evidence="9">Homodimer.</text>
</comment>
<dbReference type="InterPro" id="IPR018253">
    <property type="entry name" value="DnaJ_domain_CS"/>
</dbReference>
<dbReference type="NCBIfam" id="TIGR02349">
    <property type="entry name" value="DnaJ_bact"/>
    <property type="match status" value="1"/>
</dbReference>
<dbReference type="CDD" id="cd06257">
    <property type="entry name" value="DnaJ"/>
    <property type="match status" value="1"/>
</dbReference>
<evidence type="ECO:0000256" key="5">
    <source>
        <dbReference type="ARBA" id="ARBA00022771"/>
    </source>
</evidence>
<evidence type="ECO:0000256" key="10">
    <source>
        <dbReference type="PROSITE-ProRule" id="PRU00546"/>
    </source>
</evidence>
<gene>
    <name evidence="9" type="primary">dnaJ</name>
    <name evidence="13" type="ORF">OMES3154_01103</name>
</gene>
<dbReference type="CDD" id="cd10747">
    <property type="entry name" value="DnaJ_C"/>
    <property type="match status" value="1"/>
</dbReference>